<evidence type="ECO:0000313" key="3">
    <source>
        <dbReference type="Proteomes" id="UP000249396"/>
    </source>
</evidence>
<name>A0A2W4RBV2_9GAMM</name>
<feature type="transmembrane region" description="Helical" evidence="1">
    <location>
        <begin position="156"/>
        <end position="172"/>
    </location>
</feature>
<keyword evidence="1" id="KW-0812">Transmembrane</keyword>
<feature type="transmembrane region" description="Helical" evidence="1">
    <location>
        <begin position="179"/>
        <end position="200"/>
    </location>
</feature>
<accession>A0A2W4RBV2</accession>
<reference evidence="2 3" key="1">
    <citation type="journal article" date="2018" name="Aquat. Microb. Ecol.">
        <title>Gammaproteobacterial methanotrophs dominate.</title>
        <authorList>
            <person name="Rissanen A.J."/>
            <person name="Saarenheimo J."/>
            <person name="Tiirola M."/>
            <person name="Peura S."/>
            <person name="Aalto S.L."/>
            <person name="Karvinen A."/>
            <person name="Nykanen H."/>
        </authorList>
    </citation>
    <scope>NUCLEOTIDE SEQUENCE [LARGE SCALE GENOMIC DNA]</scope>
    <source>
        <strain evidence="2">AMbin10</strain>
    </source>
</reference>
<evidence type="ECO:0000313" key="2">
    <source>
        <dbReference type="EMBL" id="PZN80316.1"/>
    </source>
</evidence>
<keyword evidence="1" id="KW-0472">Membrane</keyword>
<dbReference type="EMBL" id="QJPH01000285">
    <property type="protein sequence ID" value="PZN80316.1"/>
    <property type="molecule type" value="Genomic_DNA"/>
</dbReference>
<feature type="transmembrane region" description="Helical" evidence="1">
    <location>
        <begin position="113"/>
        <end position="136"/>
    </location>
</feature>
<gene>
    <name evidence="2" type="ORF">DM484_10065</name>
</gene>
<dbReference type="InterPro" id="IPR022266">
    <property type="entry name" value="DtrJ-like"/>
</dbReference>
<keyword evidence="1" id="KW-1133">Transmembrane helix</keyword>
<organism evidence="2 3">
    <name type="scientific">Candidatus Methylumidiphilus alinenensis</name>
    <dbReference type="NCBI Taxonomy" id="2202197"/>
    <lineage>
        <taxon>Bacteria</taxon>
        <taxon>Pseudomonadati</taxon>
        <taxon>Pseudomonadota</taxon>
        <taxon>Gammaproteobacteria</taxon>
        <taxon>Methylococcales</taxon>
        <taxon>Candidatus Methylumidiphilus</taxon>
    </lineage>
</organism>
<sequence>MLRHCLIWLLIVVLPIMAPVMFTPNNIQTFIRTDYAQAVSMIGNAKEIDGIIVNFYRNALSSIDSMVTNFSNGAHDAEEHRRSGDPLRVAISGIPARWSDTVKLQAYSLALRLAALCLWLPWLILPGVFCVVAGILERKLKLLTFNPPRPPVYNTAAHAIMALLFFTVLWVLSPIPLPVLAIPILTTLLTYFVFLAVANYPI</sequence>
<evidence type="ECO:0000256" key="1">
    <source>
        <dbReference type="SAM" id="Phobius"/>
    </source>
</evidence>
<dbReference type="Pfam" id="PF14348">
    <property type="entry name" value="DtrJ-like"/>
    <property type="match status" value="1"/>
</dbReference>
<feature type="transmembrane region" description="Helical" evidence="1">
    <location>
        <begin position="6"/>
        <end position="23"/>
    </location>
</feature>
<evidence type="ECO:0008006" key="4">
    <source>
        <dbReference type="Google" id="ProtNLM"/>
    </source>
</evidence>
<comment type="caution">
    <text evidence="2">The sequence shown here is derived from an EMBL/GenBank/DDBJ whole genome shotgun (WGS) entry which is preliminary data.</text>
</comment>
<protein>
    <recommendedName>
        <fullName evidence="4">DUF4400 domain-containing protein</fullName>
    </recommendedName>
</protein>
<dbReference type="Proteomes" id="UP000249396">
    <property type="component" value="Unassembled WGS sequence"/>
</dbReference>
<dbReference type="AlphaFoldDB" id="A0A2W4RBV2"/>
<proteinExistence type="predicted"/>